<name>A0A7W8JZA5_9DEIO</name>
<gene>
    <name evidence="1" type="ORF">HNQ08_005093</name>
</gene>
<evidence type="ECO:0000313" key="1">
    <source>
        <dbReference type="EMBL" id="MBB5365967.1"/>
    </source>
</evidence>
<dbReference type="EMBL" id="JACHFL010000024">
    <property type="protein sequence ID" value="MBB5365967.1"/>
    <property type="molecule type" value="Genomic_DNA"/>
</dbReference>
<evidence type="ECO:0000313" key="2">
    <source>
        <dbReference type="Proteomes" id="UP000552709"/>
    </source>
</evidence>
<reference evidence="1 2" key="1">
    <citation type="submission" date="2020-08" db="EMBL/GenBank/DDBJ databases">
        <title>Genomic Encyclopedia of Type Strains, Phase IV (KMG-IV): sequencing the most valuable type-strain genomes for metagenomic binning, comparative biology and taxonomic classification.</title>
        <authorList>
            <person name="Goeker M."/>
        </authorList>
    </citation>
    <scope>NUCLEOTIDE SEQUENCE [LARGE SCALE GENOMIC DNA]</scope>
    <source>
        <strain evidence="1 2">DSM 27939</strain>
    </source>
</reference>
<dbReference type="AlphaFoldDB" id="A0A7W8JZA5"/>
<organism evidence="1 2">
    <name type="scientific">Deinococcus humi</name>
    <dbReference type="NCBI Taxonomy" id="662880"/>
    <lineage>
        <taxon>Bacteria</taxon>
        <taxon>Thermotogati</taxon>
        <taxon>Deinococcota</taxon>
        <taxon>Deinococci</taxon>
        <taxon>Deinococcales</taxon>
        <taxon>Deinococcaceae</taxon>
        <taxon>Deinococcus</taxon>
    </lineage>
</organism>
<protein>
    <submittedName>
        <fullName evidence="1">Uncharacterized protein</fullName>
    </submittedName>
</protein>
<sequence>MPLSAALASATLIKTAGSSVFRSILPHLLDPYTQRKTLNHLHAELLEYCTSTEQANDLYNRIKDEPFLKRIARMTTVEEVHREVGAVIHPRGATDPQREEAMILTRALLSALLRATSPGTNTALTNSMILHSYLKDSLPGFSEMLYAHRSRQEHPGESAKADLADLLARAGQSNMGIEIYKDRPAQVVGHPRIHLQFGGQNAELFHQWIEGGHGASLTLQAENGELNLSFGHPELDRLLFPEGHKATQLEISEVKTEFQARVRVSASDEPDVFVPITLGIAPHSKEIEVKFGADKCFIWFTLAPLKSGDHHISIQLQLGGVSQVLPIEYRSVLRAMRLLGRHDMHVFLQAGTEFVRPDGTSIKVEKDTALIDGRIWQARNGTETPWD</sequence>
<proteinExistence type="predicted"/>
<dbReference type="Proteomes" id="UP000552709">
    <property type="component" value="Unassembled WGS sequence"/>
</dbReference>
<keyword evidence="2" id="KW-1185">Reference proteome</keyword>
<accession>A0A7W8JZA5</accession>
<dbReference type="RefSeq" id="WP_184137871.1">
    <property type="nucleotide sequence ID" value="NZ_JACHFL010000024.1"/>
</dbReference>
<comment type="caution">
    <text evidence="1">The sequence shown here is derived from an EMBL/GenBank/DDBJ whole genome shotgun (WGS) entry which is preliminary data.</text>
</comment>